<feature type="region of interest" description="Disordered" evidence="1">
    <location>
        <begin position="65"/>
        <end position="94"/>
    </location>
</feature>
<dbReference type="PROSITE" id="PS50181">
    <property type="entry name" value="FBOX"/>
    <property type="match status" value="1"/>
</dbReference>
<reference evidence="3 4" key="1">
    <citation type="journal article" date="2012" name="PLoS Pathog.">
        <title>Diverse lifestyles and strategies of plant pathogenesis encoded in the genomes of eighteen Dothideomycetes fungi.</title>
        <authorList>
            <person name="Ohm R.A."/>
            <person name="Feau N."/>
            <person name="Henrissat B."/>
            <person name="Schoch C.L."/>
            <person name="Horwitz B.A."/>
            <person name="Barry K.W."/>
            <person name="Condon B.J."/>
            <person name="Copeland A.C."/>
            <person name="Dhillon B."/>
            <person name="Glaser F."/>
            <person name="Hesse C.N."/>
            <person name="Kosti I."/>
            <person name="LaButti K."/>
            <person name="Lindquist E.A."/>
            <person name="Lucas S."/>
            <person name="Salamov A.A."/>
            <person name="Bradshaw R.E."/>
            <person name="Ciuffetti L."/>
            <person name="Hamelin R.C."/>
            <person name="Kema G.H.J."/>
            <person name="Lawrence C."/>
            <person name="Scott J.A."/>
            <person name="Spatafora J.W."/>
            <person name="Turgeon B.G."/>
            <person name="de Wit P.J.G.M."/>
            <person name="Zhong S."/>
            <person name="Goodwin S.B."/>
            <person name="Grigoriev I.V."/>
        </authorList>
    </citation>
    <scope>NUCLEOTIDE SEQUENCE [LARGE SCALE GENOMIC DNA]</scope>
    <source>
        <strain evidence="3 4">CIRAD86</strain>
    </source>
</reference>
<dbReference type="EMBL" id="KB446557">
    <property type="protein sequence ID" value="EME85220.1"/>
    <property type="molecule type" value="Genomic_DNA"/>
</dbReference>
<dbReference type="CDD" id="cd09917">
    <property type="entry name" value="F-box_SF"/>
    <property type="match status" value="1"/>
</dbReference>
<feature type="domain" description="F-box" evidence="2">
    <location>
        <begin position="202"/>
        <end position="244"/>
    </location>
</feature>
<dbReference type="InterPro" id="IPR036047">
    <property type="entry name" value="F-box-like_dom_sf"/>
</dbReference>
<gene>
    <name evidence="3" type="ORF">MYCFIDRAFT_174052</name>
</gene>
<protein>
    <recommendedName>
        <fullName evidence="2">F-box domain-containing protein</fullName>
    </recommendedName>
</protein>
<dbReference type="Proteomes" id="UP000016932">
    <property type="component" value="Unassembled WGS sequence"/>
</dbReference>
<evidence type="ECO:0000313" key="3">
    <source>
        <dbReference type="EMBL" id="EME85220.1"/>
    </source>
</evidence>
<keyword evidence="4" id="KW-1185">Reference proteome</keyword>
<dbReference type="GeneID" id="19333115"/>
<dbReference type="InterPro" id="IPR001810">
    <property type="entry name" value="F-box_dom"/>
</dbReference>
<dbReference type="AlphaFoldDB" id="M2Z618"/>
<dbReference type="HOGENOM" id="CLU_403385_0_0_1"/>
<dbReference type="VEuPathDB" id="FungiDB:MYCFIDRAFT_174052"/>
<dbReference type="KEGG" id="pfj:MYCFIDRAFT_174052"/>
<evidence type="ECO:0000256" key="1">
    <source>
        <dbReference type="SAM" id="MobiDB-lite"/>
    </source>
</evidence>
<dbReference type="Pfam" id="PF12937">
    <property type="entry name" value="F-box-like"/>
    <property type="match status" value="1"/>
</dbReference>
<feature type="compositionally biased region" description="Polar residues" evidence="1">
    <location>
        <begin position="84"/>
        <end position="94"/>
    </location>
</feature>
<organism evidence="3 4">
    <name type="scientific">Pseudocercospora fijiensis (strain CIRAD86)</name>
    <name type="common">Black leaf streak disease fungus</name>
    <name type="synonym">Mycosphaerella fijiensis</name>
    <dbReference type="NCBI Taxonomy" id="383855"/>
    <lineage>
        <taxon>Eukaryota</taxon>
        <taxon>Fungi</taxon>
        <taxon>Dikarya</taxon>
        <taxon>Ascomycota</taxon>
        <taxon>Pezizomycotina</taxon>
        <taxon>Dothideomycetes</taxon>
        <taxon>Dothideomycetidae</taxon>
        <taxon>Mycosphaerellales</taxon>
        <taxon>Mycosphaerellaceae</taxon>
        <taxon>Pseudocercospora</taxon>
    </lineage>
</organism>
<evidence type="ECO:0000259" key="2">
    <source>
        <dbReference type="PROSITE" id="PS50181"/>
    </source>
</evidence>
<accession>M2Z618</accession>
<proteinExistence type="predicted"/>
<name>M2Z618_PSEFD</name>
<dbReference type="OrthoDB" id="3624416at2759"/>
<dbReference type="Gene3D" id="1.20.1280.50">
    <property type="match status" value="1"/>
</dbReference>
<sequence>MLFHVHVHGCATRVGEVPNAVQGSQIKLSAVGESPTPRTPSHTKQASLPARQFFAVTLSSPVTSQWPAKPDSAAKNVRGRRKCSISNTPPSSPKSRQYYIQWASFGIGLGTSGTPVPSSVTIGTFTSNFAHFGTSTSPSTNMPALSKVYPTTSICLTGLLLLQCQVEGRLCYIELSTSWVPSRSMSIPASQSTITAATLDFAIANMMLPEELLIHVFGHLDQRDDHHSLLNLRLVSKTFRRLVDPLISIVLDGAPETKSDVHLSGYPNRLVAMRDPQVREKLRPKFLQLKRWAEKVSQQPCLARVFVKEAKFGHMHPRREPDAYTPGSVMPMYEQLSTPIDMCACLRQQVLSRLAEHHEKGHVAIILSLCHSLEILDFAFGFEASGRLLTRYFQFIAERHLGYYAGRSPAFPVMGSIKIVRIGVSTCNYCTGLSDALTMLTLPRLEELTIRGLADNRSHSNHDLPLLDGLIRNRNRNLVLHFDSCMLSGEGLAHILAACTSICSLTARWRGGLWTEHLRNPPIGDAIRAHGWKIRRLHLDTTPCWIGVGRNHTPEEPFGSFADIQSKMLALPRSTFAIDDLWLPSHIVRGTYVAGQLPPSLEELYVLGADDAAGFDALLNHPDLPVPVKDGEALETLLASIIGRRRDWILTLIVIEDKIPTRLAWHCFQLPHTCIASHVSVP</sequence>
<evidence type="ECO:0000313" key="4">
    <source>
        <dbReference type="Proteomes" id="UP000016932"/>
    </source>
</evidence>
<dbReference type="SUPFAM" id="SSF81383">
    <property type="entry name" value="F-box domain"/>
    <property type="match status" value="1"/>
</dbReference>
<dbReference type="RefSeq" id="XP_007925664.1">
    <property type="nucleotide sequence ID" value="XM_007927473.1"/>
</dbReference>